<name>A0A0A8Z743_ARUDO</name>
<dbReference type="AlphaFoldDB" id="A0A0A8Z743"/>
<evidence type="ECO:0000313" key="1">
    <source>
        <dbReference type="EMBL" id="JAD35229.1"/>
    </source>
</evidence>
<proteinExistence type="predicted"/>
<sequence>MVHKLGSRNIAHLPHLGIELRDHFQDLLMLRMALVFHHEHVARSMHLYQAVARHLLAPTILH</sequence>
<organism evidence="1">
    <name type="scientific">Arundo donax</name>
    <name type="common">Giant reed</name>
    <name type="synonym">Donax arundinaceus</name>
    <dbReference type="NCBI Taxonomy" id="35708"/>
    <lineage>
        <taxon>Eukaryota</taxon>
        <taxon>Viridiplantae</taxon>
        <taxon>Streptophyta</taxon>
        <taxon>Embryophyta</taxon>
        <taxon>Tracheophyta</taxon>
        <taxon>Spermatophyta</taxon>
        <taxon>Magnoliopsida</taxon>
        <taxon>Liliopsida</taxon>
        <taxon>Poales</taxon>
        <taxon>Poaceae</taxon>
        <taxon>PACMAD clade</taxon>
        <taxon>Arundinoideae</taxon>
        <taxon>Arundineae</taxon>
        <taxon>Arundo</taxon>
    </lineage>
</organism>
<reference evidence="1" key="1">
    <citation type="submission" date="2014-09" db="EMBL/GenBank/DDBJ databases">
        <authorList>
            <person name="Magalhaes I.L.F."/>
            <person name="Oliveira U."/>
            <person name="Santos F.R."/>
            <person name="Vidigal T.H.D.A."/>
            <person name="Brescovit A.D."/>
            <person name="Santos A.J."/>
        </authorList>
    </citation>
    <scope>NUCLEOTIDE SEQUENCE</scope>
    <source>
        <tissue evidence="1">Shoot tissue taken approximately 20 cm above the soil surface</tissue>
    </source>
</reference>
<reference evidence="1" key="2">
    <citation type="journal article" date="2015" name="Data Brief">
        <title>Shoot transcriptome of the giant reed, Arundo donax.</title>
        <authorList>
            <person name="Barrero R.A."/>
            <person name="Guerrero F.D."/>
            <person name="Moolhuijzen P."/>
            <person name="Goolsby J.A."/>
            <person name="Tidwell J."/>
            <person name="Bellgard S.E."/>
            <person name="Bellgard M.I."/>
        </authorList>
    </citation>
    <scope>NUCLEOTIDE SEQUENCE</scope>
    <source>
        <tissue evidence="1">Shoot tissue taken approximately 20 cm above the soil surface</tissue>
    </source>
</reference>
<dbReference type="EMBL" id="GBRH01262666">
    <property type="protein sequence ID" value="JAD35229.1"/>
    <property type="molecule type" value="Transcribed_RNA"/>
</dbReference>
<accession>A0A0A8Z743</accession>
<protein>
    <submittedName>
        <fullName evidence="1">Uncharacterized protein</fullName>
    </submittedName>
</protein>